<dbReference type="Gene3D" id="2.120.10.80">
    <property type="entry name" value="Kelch-type beta propeller"/>
    <property type="match status" value="2"/>
</dbReference>
<proteinExistence type="predicted"/>
<name>X6MNG3_RETFI</name>
<dbReference type="EMBL" id="ASPP01019617">
    <property type="protein sequence ID" value="ETO14957.1"/>
    <property type="molecule type" value="Genomic_DNA"/>
</dbReference>
<dbReference type="InterPro" id="IPR015915">
    <property type="entry name" value="Kelch-typ_b-propeller"/>
</dbReference>
<accession>X6MNG3</accession>
<dbReference type="Proteomes" id="UP000023152">
    <property type="component" value="Unassembled WGS sequence"/>
</dbReference>
<evidence type="ECO:0008006" key="3">
    <source>
        <dbReference type="Google" id="ProtNLM"/>
    </source>
</evidence>
<gene>
    <name evidence="1" type="ORF">RFI_22410</name>
</gene>
<protein>
    <recommendedName>
        <fullName evidence="3">Kelch motif family protein</fullName>
    </recommendedName>
</protein>
<reference evidence="1 2" key="1">
    <citation type="journal article" date="2013" name="Curr. Biol.">
        <title>The Genome of the Foraminiferan Reticulomyxa filosa.</title>
        <authorList>
            <person name="Glockner G."/>
            <person name="Hulsmann N."/>
            <person name="Schleicher M."/>
            <person name="Noegel A.A."/>
            <person name="Eichinger L."/>
            <person name="Gallinger C."/>
            <person name="Pawlowski J."/>
            <person name="Sierra R."/>
            <person name="Euteneuer U."/>
            <person name="Pillet L."/>
            <person name="Moustafa A."/>
            <person name="Platzer M."/>
            <person name="Groth M."/>
            <person name="Szafranski K."/>
            <person name="Schliwa M."/>
        </authorList>
    </citation>
    <scope>NUCLEOTIDE SEQUENCE [LARGE SCALE GENOMIC DNA]</scope>
</reference>
<dbReference type="AlphaFoldDB" id="X6MNG3"/>
<evidence type="ECO:0000313" key="2">
    <source>
        <dbReference type="Proteomes" id="UP000023152"/>
    </source>
</evidence>
<feature type="non-terminal residue" evidence="1">
    <location>
        <position position="359"/>
    </location>
</feature>
<sequence length="359" mass="40711">MDVETLPDLPGKLLKVQCVAYKQELLICGGYDVKECYSYHTVKNKYKLICSYPEEVSLWGHCVVKFVSNESANGVTLLSFGGLYDHTLVMHYESVWESEACNKWVPLSDKDDKTVLIGGNRTNYSGVRALVGGSKHHLLFITYPPANIDIFDLKSLQYIKQDWLPVNSRDSINWHCLVSTTTTTTSAVEEKNKSAMLFFWKDKGLAIEYNESKNELNFQILRVGNSLRPSSQYAYLVIDRKVLFFGGYADGFGDASTLVHMYSIEENKWSQCNHGLPISLDGSVGVLSEQGSFVHILGNNCAAKSKSNTHVKLDVRKFITKKSLWVEEEEEKISIQEMKTKLDQVNDNPYLRELQVEFV</sequence>
<evidence type="ECO:0000313" key="1">
    <source>
        <dbReference type="EMBL" id="ETO14957.1"/>
    </source>
</evidence>
<dbReference type="OrthoDB" id="432528at2759"/>
<dbReference type="Pfam" id="PF07646">
    <property type="entry name" value="Kelch_2"/>
    <property type="match status" value="1"/>
</dbReference>
<keyword evidence="2" id="KW-1185">Reference proteome</keyword>
<comment type="caution">
    <text evidence="1">The sequence shown here is derived from an EMBL/GenBank/DDBJ whole genome shotgun (WGS) entry which is preliminary data.</text>
</comment>
<organism evidence="1 2">
    <name type="scientific">Reticulomyxa filosa</name>
    <dbReference type="NCBI Taxonomy" id="46433"/>
    <lineage>
        <taxon>Eukaryota</taxon>
        <taxon>Sar</taxon>
        <taxon>Rhizaria</taxon>
        <taxon>Retaria</taxon>
        <taxon>Foraminifera</taxon>
        <taxon>Monothalamids</taxon>
        <taxon>Reticulomyxidae</taxon>
        <taxon>Reticulomyxa</taxon>
    </lineage>
</organism>
<dbReference type="InterPro" id="IPR011498">
    <property type="entry name" value="Kelch_2"/>
</dbReference>
<dbReference type="SUPFAM" id="SSF117281">
    <property type="entry name" value="Kelch motif"/>
    <property type="match status" value="1"/>
</dbReference>